<feature type="region of interest" description="Disordered" evidence="1">
    <location>
        <begin position="134"/>
        <end position="161"/>
    </location>
</feature>
<name>A0A447CP17_9BRAD</name>
<proteinExistence type="predicted"/>
<evidence type="ECO:0000313" key="4">
    <source>
        <dbReference type="Proteomes" id="UP000289200"/>
    </source>
</evidence>
<organism evidence="3 4">
    <name type="scientific">Rhodoplanes serenus</name>
    <dbReference type="NCBI Taxonomy" id="200615"/>
    <lineage>
        <taxon>Bacteria</taxon>
        <taxon>Pseudomonadati</taxon>
        <taxon>Pseudomonadota</taxon>
        <taxon>Alphaproteobacteria</taxon>
        <taxon>Hyphomicrobiales</taxon>
        <taxon>Nitrobacteraceae</taxon>
        <taxon>Rhodoplanes</taxon>
    </lineage>
</organism>
<dbReference type="RefSeq" id="WP_129607297.1">
    <property type="nucleotide sequence ID" value="NZ_UWOC01000011.1"/>
</dbReference>
<feature type="transmembrane region" description="Helical" evidence="2">
    <location>
        <begin position="37"/>
        <end position="56"/>
    </location>
</feature>
<keyword evidence="4" id="KW-1185">Reference proteome</keyword>
<accession>A0A447CP17</accession>
<evidence type="ECO:0008006" key="5">
    <source>
        <dbReference type="Google" id="ProtNLM"/>
    </source>
</evidence>
<reference evidence="4" key="1">
    <citation type="submission" date="2018-10" db="EMBL/GenBank/DDBJ databases">
        <authorList>
            <person name="Peiro R."/>
            <person name="Begona"/>
            <person name="Cbmso G."/>
            <person name="Lopez M."/>
            <person name="Gonzalez S."/>
            <person name="Sacristan E."/>
            <person name="Castillo E."/>
        </authorList>
    </citation>
    <scope>NUCLEOTIDE SEQUENCE [LARGE SCALE GENOMIC DNA]</scope>
</reference>
<evidence type="ECO:0000313" key="3">
    <source>
        <dbReference type="EMBL" id="VCU06883.1"/>
    </source>
</evidence>
<keyword evidence="2" id="KW-0812">Transmembrane</keyword>
<comment type="caution">
    <text evidence="3">The sequence shown here is derived from an EMBL/GenBank/DDBJ whole genome shotgun (WGS) entry which is preliminary data.</text>
</comment>
<protein>
    <recommendedName>
        <fullName evidence="5">GlsB/YeaQ/YmgE family stress response membrane protein</fullName>
    </recommendedName>
</protein>
<keyword evidence="2" id="KW-0472">Membrane</keyword>
<gene>
    <name evidence="3" type="ORF">RHODGE_RHODGE_00208</name>
</gene>
<feature type="transmembrane region" description="Helical" evidence="2">
    <location>
        <begin position="63"/>
        <end position="84"/>
    </location>
</feature>
<feature type="compositionally biased region" description="Basic and acidic residues" evidence="1">
    <location>
        <begin position="134"/>
        <end position="152"/>
    </location>
</feature>
<keyword evidence="2" id="KW-1133">Transmembrane helix</keyword>
<dbReference type="Proteomes" id="UP000289200">
    <property type="component" value="Unassembled WGS sequence"/>
</dbReference>
<evidence type="ECO:0000256" key="2">
    <source>
        <dbReference type="SAM" id="Phobius"/>
    </source>
</evidence>
<sequence length="161" mass="17127">MTLPFETLILVALIGLTAGWFGRIVAGEPGTNPLVEVIAGLIGAVAGAVAVPHLGIVGADHTFAIALGAIVGAAVVLVGTRYLAANWTGAATAHRQADHTDEPAAHRDAVRAAPAAPARAQRDTEVQRAVDWMWRRTPEPRREREPEPRAVPEPRPWFRSS</sequence>
<dbReference type="AlphaFoldDB" id="A0A447CP17"/>
<dbReference type="EMBL" id="UWOC01000011">
    <property type="protein sequence ID" value="VCU06883.1"/>
    <property type="molecule type" value="Genomic_DNA"/>
</dbReference>
<evidence type="ECO:0000256" key="1">
    <source>
        <dbReference type="SAM" id="MobiDB-lite"/>
    </source>
</evidence>